<protein>
    <submittedName>
        <fullName evidence="4">N-acetyltransferase 8-like</fullName>
    </submittedName>
</protein>
<dbReference type="SUPFAM" id="SSF55729">
    <property type="entry name" value="Acyl-CoA N-acyltransferases (Nat)"/>
    <property type="match status" value="1"/>
</dbReference>
<dbReference type="Pfam" id="PF00583">
    <property type="entry name" value="Acetyltransf_1"/>
    <property type="match status" value="1"/>
</dbReference>
<accession>A0ABM0MKC4</accession>
<keyword evidence="3" id="KW-1185">Reference proteome</keyword>
<dbReference type="Gene3D" id="3.40.630.30">
    <property type="match status" value="1"/>
</dbReference>
<keyword evidence="1" id="KW-0808">Transferase</keyword>
<organism evidence="3 4">
    <name type="scientific">Saccoglossus kowalevskii</name>
    <name type="common">Acorn worm</name>
    <dbReference type="NCBI Taxonomy" id="10224"/>
    <lineage>
        <taxon>Eukaryota</taxon>
        <taxon>Metazoa</taxon>
        <taxon>Hemichordata</taxon>
        <taxon>Enteropneusta</taxon>
        <taxon>Harrimaniidae</taxon>
        <taxon>Saccoglossus</taxon>
    </lineage>
</organism>
<proteinExistence type="predicted"/>
<gene>
    <name evidence="4" type="primary">LOC102801948</name>
</gene>
<dbReference type="PROSITE" id="PS51186">
    <property type="entry name" value="GNAT"/>
    <property type="match status" value="1"/>
</dbReference>
<reference evidence="4" key="1">
    <citation type="submission" date="2025-08" db="UniProtKB">
        <authorList>
            <consortium name="RefSeq"/>
        </authorList>
    </citation>
    <scope>IDENTIFICATION</scope>
    <source>
        <tissue evidence="4">Testes</tissue>
    </source>
</reference>
<dbReference type="RefSeq" id="XP_006820465.1">
    <property type="nucleotide sequence ID" value="XM_006820402.1"/>
</dbReference>
<evidence type="ECO:0000313" key="3">
    <source>
        <dbReference type="Proteomes" id="UP000694865"/>
    </source>
</evidence>
<dbReference type="InterPro" id="IPR050769">
    <property type="entry name" value="NAT_camello-type"/>
</dbReference>
<name>A0ABM0MKC4_SACKO</name>
<dbReference type="InterPro" id="IPR000182">
    <property type="entry name" value="GNAT_dom"/>
</dbReference>
<dbReference type="Proteomes" id="UP000694865">
    <property type="component" value="Unplaced"/>
</dbReference>
<evidence type="ECO:0000256" key="1">
    <source>
        <dbReference type="ARBA" id="ARBA00022679"/>
    </source>
</evidence>
<evidence type="ECO:0000313" key="4">
    <source>
        <dbReference type="RefSeq" id="XP_006820465.1"/>
    </source>
</evidence>
<dbReference type="PANTHER" id="PTHR13947:SF37">
    <property type="entry name" value="LD18367P"/>
    <property type="match status" value="1"/>
</dbReference>
<feature type="domain" description="N-acetyltransferase" evidence="2">
    <location>
        <begin position="74"/>
        <end position="222"/>
    </location>
</feature>
<dbReference type="CDD" id="cd04301">
    <property type="entry name" value="NAT_SF"/>
    <property type="match status" value="1"/>
</dbReference>
<dbReference type="PANTHER" id="PTHR13947">
    <property type="entry name" value="GNAT FAMILY N-ACETYLTRANSFERASE"/>
    <property type="match status" value="1"/>
</dbReference>
<dbReference type="InterPro" id="IPR016181">
    <property type="entry name" value="Acyl_CoA_acyltransferase"/>
</dbReference>
<evidence type="ECO:0000259" key="2">
    <source>
        <dbReference type="PROSITE" id="PS51186"/>
    </source>
</evidence>
<sequence length="222" mass="25254">MASVDDVGVVVRPCQKKDTLEAKKVFREGCVSNSQDIFRIFLHRSSSRLYISVMAFLAWLVFRSYIVAGSAIIILILILYAVSYIKSVAYAKSRLMADLQDITKNYIDNRRATFFVADDGGDIVGTISLSEMRSDPLALELQTLSVSRLYRRMGIGKTLIESAIQFGKKRRYTRILAHVGEYQLGAQAALAKSGFYLKSKKLVTFFAFFQLYQKIYIYDFKK</sequence>
<dbReference type="GeneID" id="102801948"/>